<dbReference type="EMBL" id="KC179784">
    <property type="protein sequence ID" value="AGQ20315.1"/>
    <property type="molecule type" value="Genomic_DNA"/>
</dbReference>
<dbReference type="RefSeq" id="YP_008720004.1">
    <property type="nucleotide sequence ID" value="NC_022646.1"/>
</dbReference>
<dbReference type="Proteomes" id="UP000204024">
    <property type="component" value="Segment"/>
</dbReference>
<gene>
    <name evidence="1" type="ORF">CalGV057</name>
</gene>
<protein>
    <submittedName>
        <fullName evidence="1">Uncharacterized protein</fullName>
    </submittedName>
</protein>
<organism evidence="1 2">
    <name type="scientific">Clostera anastomosis granulovirus A</name>
    <dbReference type="NCBI Taxonomy" id="1986289"/>
    <lineage>
        <taxon>Viruses</taxon>
        <taxon>Viruses incertae sedis</taxon>
        <taxon>Naldaviricetes</taxon>
        <taxon>Lefavirales</taxon>
        <taxon>Baculoviridae</taxon>
        <taxon>Betabaculovirus</taxon>
        <taxon>Betabaculovirus clanastomosis</taxon>
    </lineage>
</organism>
<keyword evidence="2" id="KW-1185">Reference proteome</keyword>
<evidence type="ECO:0000313" key="1">
    <source>
        <dbReference type="EMBL" id="AGQ20315.1"/>
    </source>
</evidence>
<accession>U5KB98</accession>
<reference evidence="1 2" key="1">
    <citation type="journal article" date="2013" name="Arch. Virol.">
        <title>Comparative analysis of the genomes of Clostera anastomosis (L.) granulovirus and Clostera anachoreta granulovirus.</title>
        <authorList>
            <person name="Liang Z."/>
            <person name="Zhang X."/>
            <person name="Yin X."/>
            <person name="Song X."/>
            <person name="Shao X."/>
            <person name="Wang L."/>
        </authorList>
    </citation>
    <scope>NUCLEOTIDE SEQUENCE [LARGE SCALE GENOMIC DNA]</scope>
    <source>
        <strain evidence="1">CaLGV-Henan</strain>
    </source>
</reference>
<evidence type="ECO:0000313" key="2">
    <source>
        <dbReference type="Proteomes" id="UP000204024"/>
    </source>
</evidence>
<proteinExistence type="predicted"/>
<dbReference type="OrthoDB" id="27309at10239"/>
<name>U5KB98_9BBAC</name>
<dbReference type="GeneID" id="17428758"/>
<dbReference type="KEGG" id="vg:17428758"/>
<sequence length="129" mass="14664">MSSFKDLYNEIVKTQQDIAVTYVRVVEVENELKKKLNQTVGTQSVDERLNELQVQIKDVIKLLQAGKVNELNYDASVDESETESQQPVYEETKVDIDLSPEHANVVDEVNKVDYVDEAVVHERAASPEK</sequence>